<dbReference type="EMBL" id="MFJD01000013">
    <property type="protein sequence ID" value="OGG01583.1"/>
    <property type="molecule type" value="Genomic_DNA"/>
</dbReference>
<dbReference type="Pfam" id="PF13385">
    <property type="entry name" value="Laminin_G_3"/>
    <property type="match status" value="5"/>
</dbReference>
<dbReference type="SMART" id="SM00560">
    <property type="entry name" value="LamGL"/>
    <property type="match status" value="3"/>
</dbReference>
<keyword evidence="2" id="KW-1015">Disulfide bond</keyword>
<evidence type="ECO:0000313" key="5">
    <source>
        <dbReference type="EMBL" id="OGG01583.1"/>
    </source>
</evidence>
<evidence type="ECO:0000256" key="1">
    <source>
        <dbReference type="ARBA" id="ARBA00022729"/>
    </source>
</evidence>
<keyword evidence="3" id="KW-1133">Transmembrane helix</keyword>
<evidence type="ECO:0000256" key="3">
    <source>
        <dbReference type="SAM" id="Phobius"/>
    </source>
</evidence>
<dbReference type="Proteomes" id="UP000178448">
    <property type="component" value="Unassembled WGS sequence"/>
</dbReference>
<sequence length="3166" mass="339258">MSRIITNHNKLYRLLVTLSAWFVIAFLPLVAISLKNAPKTEAAWFSGAWKYRQQVTINNSSGSELTGYQVSIVLDTSALITAGKMQSDCSDIRLIGPTGNELSDPYTVLSCNTTGTNIWIKFATLPVSNTVLYLYYGNNTAEPKAVDGDLLFEYFDDFAGTTISGNYSSGGGGTISQNEYVSFRNNADAWDTYFFKTAGIDRATDKTLQLRFKGDSGARAMVGWHDSGSGGSNTDLVYALYFNNGTFDVSEDGNDRACTSCVTYTVGTWYDVKIELKSTGAKYYYKAISSTTWSLLYDSSYSSETPLKPGVIHYDAAEYSYTDDWIVREYTATEPTVTLGSSESAPSPIAIWSLDEGYDQPLELPLTGHEQVINILQSEFSVGVTNSFFPTDNSLGIIEWDADKYPDSTVYFETVIHGTNGLSGMYAYLYKTDGTQITSSWAGTQSTTYVRYLGGPVTLEDGAQYTVRISGFDGLWDSGGYIKAARLIVVQNDPEKITATRTSVDLSTIESTASATAAPVSAPHLYYYDSSKFSPAPTAYLEAPLRASPPSIEQQLNISDQYFSTTGTTYVPSDNSLGLVYWDADRYPGATVYFEAIIADSGGTNAQVYAGLHNSAGTLVNGSEVNTSADGYTLLRSGSISLTDGTAYTAKLKHTNFGSHARMLAARLIVVQSDTTKITATETQTEIGDNEATSSASYVSLTNPKYYGYDSAKFNPTPSAYLDAAFKPYSPDIEQQINLLDRYYTTTSATFVPTDYSLGMVFWDSSRYTGETVYFEAVIADSGGTNALVHAALYDNTNTEVNGSDVSTSYDNYIRLRSPAISLEDGKFYTVRLHHNGSNTARMKAARLIIVQSHATKLTDTDTWIDIGSNQTGITNTAAAELTNPKYYMYDQAKFNPTVESTGDASFSATLKIDSAGDTMTAELFNRTDNTAVATVSATGSTSWVYASVSNVDSSSAWDTTNDDEYSVRVFCTDGDGGGCSGNIANANIILYQSTASGITDLETVQQHISSLVTAATSSYVEQDFDVEHKPSNFGNTPVIRFEATMKTSAGTGYAIFHDDITGTDLTDSEISTTSAVYSRVRTTSDIMSSLRTTPFNYDDRLKNSASNTTSVANSWLVIQISNLPTSGTAGGVELYNRTDAASVTSSQVTFSGAGFSSNRSSSLTLTPGKEYEIRIQKGTLANAKLVFYQNNAGGISALETTQLQVNTRTVVSAGSYTSQEFDTIFHPEIQIVGPADRSFSGGTYGITFEATMKAASSTTAYARLYNITDALAITGSAVSTTSATFTRVTSGDFNSNMPAQRSDDITLDTQAYNSGSSATTISSTRIIISVTGMTTVGSTAYADLYDVTASSPVTSSEISTSLGDWTLVRSGELSLTSGHEYIVRQRSAAESVKIFILGSRLILDQSDTTNGIRAVETVHMMINWATTQATSTYTDKDFITQYTPGNDHYIGDNINASAMYFESTLKTSNVTNAAYVKLKNDTSGADITGSELSSTSLTYERKRTAVSIASAMPTADQKLESPIKNYASDTTTVASSWLIIQNTRTKPRVAYDGTVDANHGGIVGATWSRECKQGNCLSFDGSGDFIAVDDDPDLDFNDSSSFTVSGWFRHTPASAAEMIVSKFESTGSDGGYKVYMESDGDITFGIDDDNTGFPEDWASSTRASYDDNTWHHFAAVKNGTTSITLYIDGEAVGEDVSLSASGSTANDDTLYIGTDSDFTDDYTGTLDDIRLFAYARSADRIKSEYLAGAAPAGSVASVAKDVSQLSENLVGWWKMDETAADTCDGTNDACDSSGYANHAAWTDNAASASGKLGYSAVFDGTYDRAAVAAPVAIPANWYNPDWTRMQPVTVTNNVASVLTDYQVRLTVTYDSDMQTDFDDLRFISSSGTELDYWIETKTDSVSAVVWVEVDSIPASGTANIYMYYGNQLAASASSGDATFPKYFEDFTGFSDGTDITAVDARWTKDVDYSSTYTIDAGRLKAFHPASAPSAAFDGALYTFDSEITTNQVFEVSVTVADSNNWDLFFGAGDSGWTGLVNNNWTSSALWSAINNESWQGWTSSWLVAQSGLSVGTTYRFGFSFDISGDLAKYYLDGTYKIDRTFPDTGTTGIKKFAFGNYGYSGLDATWYIDKIRIREYAATEPTVSSGLESGNAMTVSAWVNADTLDSTQRNIVARGSSPAFDWTLSSSATSTGKLYFSSDGEANTGTSVTALATGSWYHVAMTVEGTKTKLFINGNLDKEIDSSGIIPGTGDIAIGAAANGSQGWDGKIDDVRIYNRALTGSEVRDLYAWTQIPALYYSFDEGTGTTAVYDRSGNGHTASMNGSIPESAWTQGQYGSALLFDGSNDYLSATDTVLLSLTVPAKSWGAWIKPSAVATKAIIVKNDEYRLVTDGSGNPVCQIHNGSSWQTAATGSQALTANLWQHVQCVYDGTTLGVYVNGVRTGSQSLSNISNNTVNQLWVGDDEGGTYGNFSGVIDDLKIYSYAIEPEQVVADYNAGHPAPGSPVGSPVAYWRLDEGFGTTANDSSANGNNLTLSSASWTTSGYTNIAYAGADNTRMYRTDDPDLDFAAAENLSISIRFKRSAVSNAEYLVYKEDGSEGYAVWLDSDGDVVFGIGDTNSVSFPEESVGGSLSRNFDDDAWHHVLAVKDGTTSIRLYVDGREIGSDTSLTTDASLENAGTFYVGDANAADGTDEFLGTIDEVKVFRLQLSEDQVKVDSAQGAAAVMGAVGTESNGTSPSWSSARGFCVPGDATGCSSPLAYWKMDEKQGTALTDDSANNHGGAFSDAPTWQHAAMCHSGTCLLFDASNDAVTVSDSIAGIKTVSLWVKPKVSSTSVLALNGSQYIEVSGGSIAATGFTAPVIYINGRKGTSVILDSWQHVEVTTGTSVSGSAITMGLANGTYLNGWLDEIRLYDYERSGSQVAWDYNYGAPRTHFRFDACQGTTENDSAGNGTVATVTIGGSGDNDGLGTCDSEDATEAWNNGTTGKLNASIDLDGNDDYVTTGSYSPLAAAGQSTARASWGGWFYPKTAVATKTLMEKASEFRLTTDASGNPICDIYTGGAFTSNAAGATPIAVQIDAWQHIYCTYDGTNIRTYINGRETDSWIQAGNITAASSVLYIGENSSSAQRFEGQVDDVQIFNYPLTSRQILTVGNEGPVRFGPATGSPP</sequence>
<dbReference type="STRING" id="1798374.A2Z33_04540"/>
<gene>
    <name evidence="5" type="ORF">A2Z33_04540</name>
</gene>
<dbReference type="PANTHER" id="PTHR42535:SF2">
    <property type="entry name" value="CHROMOSOME UNDETERMINED SCAFFOLD_146, WHOLE GENOME SHOTGUN SEQUENCE"/>
    <property type="match status" value="1"/>
</dbReference>
<name>A0A1F5YNG9_9BACT</name>
<dbReference type="Pfam" id="PF10102">
    <property type="entry name" value="DUF2341"/>
    <property type="match status" value="2"/>
</dbReference>
<dbReference type="PANTHER" id="PTHR42535">
    <property type="entry name" value="OOKINETE PROTEIN, PUTATIVE-RELATED"/>
    <property type="match status" value="1"/>
</dbReference>
<dbReference type="InterPro" id="IPR006558">
    <property type="entry name" value="LamG-like"/>
</dbReference>
<dbReference type="PROSITE" id="PS50025">
    <property type="entry name" value="LAM_G_DOMAIN"/>
    <property type="match status" value="1"/>
</dbReference>
<protein>
    <recommendedName>
        <fullName evidence="4">Laminin G domain-containing protein</fullName>
    </recommendedName>
</protein>
<evidence type="ECO:0000313" key="6">
    <source>
        <dbReference type="Proteomes" id="UP000178448"/>
    </source>
</evidence>
<evidence type="ECO:0000256" key="2">
    <source>
        <dbReference type="ARBA" id="ARBA00023157"/>
    </source>
</evidence>
<organism evidence="5 6">
    <name type="scientific">Candidatus Gottesmanbacteria bacterium RBG_16_52_11</name>
    <dbReference type="NCBI Taxonomy" id="1798374"/>
    <lineage>
        <taxon>Bacteria</taxon>
        <taxon>Candidatus Gottesmaniibacteriota</taxon>
    </lineage>
</organism>
<proteinExistence type="predicted"/>
<comment type="caution">
    <text evidence="5">The sequence shown here is derived from an EMBL/GenBank/DDBJ whole genome shotgun (WGS) entry which is preliminary data.</text>
</comment>
<reference evidence="5 6" key="1">
    <citation type="journal article" date="2016" name="Nat. Commun.">
        <title>Thousands of microbial genomes shed light on interconnected biogeochemical processes in an aquifer system.</title>
        <authorList>
            <person name="Anantharaman K."/>
            <person name="Brown C.T."/>
            <person name="Hug L.A."/>
            <person name="Sharon I."/>
            <person name="Castelle C.J."/>
            <person name="Probst A.J."/>
            <person name="Thomas B.C."/>
            <person name="Singh A."/>
            <person name="Wilkins M.J."/>
            <person name="Karaoz U."/>
            <person name="Brodie E.L."/>
            <person name="Williams K.H."/>
            <person name="Hubbard S.S."/>
            <person name="Banfield J.F."/>
        </authorList>
    </citation>
    <scope>NUCLEOTIDE SEQUENCE [LARGE SCALE GENOMIC DNA]</scope>
</reference>
<feature type="transmembrane region" description="Helical" evidence="3">
    <location>
        <begin position="12"/>
        <end position="34"/>
    </location>
</feature>
<dbReference type="InterPro" id="IPR013320">
    <property type="entry name" value="ConA-like_dom_sf"/>
</dbReference>
<feature type="domain" description="Laminin G" evidence="4">
    <location>
        <begin position="2536"/>
        <end position="2746"/>
    </location>
</feature>
<keyword evidence="3" id="KW-0472">Membrane</keyword>
<dbReference type="Gene3D" id="2.60.120.200">
    <property type="match status" value="6"/>
</dbReference>
<accession>A0A1F5YNG9</accession>
<keyword evidence="1" id="KW-0732">Signal</keyword>
<dbReference type="InterPro" id="IPR018765">
    <property type="entry name" value="DUF2341"/>
</dbReference>
<keyword evidence="3" id="KW-0812">Transmembrane</keyword>
<dbReference type="SUPFAM" id="SSF49899">
    <property type="entry name" value="Concanavalin A-like lectins/glucanases"/>
    <property type="match status" value="6"/>
</dbReference>
<dbReference type="InterPro" id="IPR001791">
    <property type="entry name" value="Laminin_G"/>
</dbReference>
<evidence type="ECO:0000259" key="4">
    <source>
        <dbReference type="PROSITE" id="PS50025"/>
    </source>
</evidence>